<protein>
    <submittedName>
        <fullName evidence="2">Acyl-CoA carboxylase epsilon subunit-like protein</fullName>
    </submittedName>
</protein>
<keyword evidence="3" id="KW-1185">Reference proteome</keyword>
<dbReference type="OrthoDB" id="4300992at2"/>
<organism evidence="2 3">
    <name type="scientific">Prauserella shujinwangii</name>
    <dbReference type="NCBI Taxonomy" id="1453103"/>
    <lineage>
        <taxon>Bacteria</taxon>
        <taxon>Bacillati</taxon>
        <taxon>Actinomycetota</taxon>
        <taxon>Actinomycetes</taxon>
        <taxon>Pseudonocardiales</taxon>
        <taxon>Pseudonocardiaceae</taxon>
        <taxon>Prauserella</taxon>
    </lineage>
</organism>
<dbReference type="EMBL" id="PVNH01000012">
    <property type="protein sequence ID" value="PRX44329.1"/>
    <property type="molecule type" value="Genomic_DNA"/>
</dbReference>
<comment type="caution">
    <text evidence="2">The sequence shown here is derived from an EMBL/GenBank/DDBJ whole genome shotgun (WGS) entry which is preliminary data.</text>
</comment>
<sequence>MTDDRSPAPPLLRVVRGEPDDTELAALAAVVAGLASAASTAGNGDQRPVRRSRWGDPAARMRPLPRPGEGAWRYSHLPGT</sequence>
<feature type="region of interest" description="Disordered" evidence="1">
    <location>
        <begin position="37"/>
        <end position="80"/>
    </location>
</feature>
<dbReference type="InterPro" id="IPR032716">
    <property type="entry name" value="ACC_epsilon"/>
</dbReference>
<dbReference type="RefSeq" id="WP_106181644.1">
    <property type="nucleotide sequence ID" value="NZ_PVNH01000012.1"/>
</dbReference>
<gene>
    <name evidence="2" type="ORF">B0I33_112207</name>
</gene>
<dbReference type="AlphaFoldDB" id="A0A2T0LMM3"/>
<dbReference type="GO" id="GO:0004658">
    <property type="term" value="F:propionyl-CoA carboxylase activity"/>
    <property type="evidence" value="ECO:0007669"/>
    <property type="project" value="InterPro"/>
</dbReference>
<evidence type="ECO:0000313" key="3">
    <source>
        <dbReference type="Proteomes" id="UP000238362"/>
    </source>
</evidence>
<evidence type="ECO:0000313" key="2">
    <source>
        <dbReference type="EMBL" id="PRX44329.1"/>
    </source>
</evidence>
<dbReference type="GO" id="GO:0003989">
    <property type="term" value="F:acetyl-CoA carboxylase activity"/>
    <property type="evidence" value="ECO:0007669"/>
    <property type="project" value="InterPro"/>
</dbReference>
<dbReference type="Proteomes" id="UP000238362">
    <property type="component" value="Unassembled WGS sequence"/>
</dbReference>
<accession>A0A2T0LMM3</accession>
<name>A0A2T0LMM3_9PSEU</name>
<evidence type="ECO:0000256" key="1">
    <source>
        <dbReference type="SAM" id="MobiDB-lite"/>
    </source>
</evidence>
<reference evidence="2 3" key="1">
    <citation type="submission" date="2018-03" db="EMBL/GenBank/DDBJ databases">
        <title>Genomic Encyclopedia of Type Strains, Phase III (KMG-III): the genomes of soil and plant-associated and newly described type strains.</title>
        <authorList>
            <person name="Whitman W."/>
        </authorList>
    </citation>
    <scope>NUCLEOTIDE SEQUENCE [LARGE SCALE GENOMIC DNA]</scope>
    <source>
        <strain evidence="2 3">CGMCC 4.7125</strain>
    </source>
</reference>
<proteinExistence type="predicted"/>
<dbReference type="Pfam" id="PF13822">
    <property type="entry name" value="ACC_epsilon"/>
    <property type="match status" value="1"/>
</dbReference>